<dbReference type="GO" id="GO:0005737">
    <property type="term" value="C:cytoplasm"/>
    <property type="evidence" value="ECO:0007669"/>
    <property type="project" value="UniProtKB-SubCell"/>
</dbReference>
<name>A0A6I0FLU3_9FIRM</name>
<evidence type="ECO:0000256" key="6">
    <source>
        <dbReference type="HAMAP-Rule" id="MF_00735"/>
    </source>
</evidence>
<dbReference type="EC" id="2.1.1.-" evidence="6"/>
<evidence type="ECO:0000313" key="8">
    <source>
        <dbReference type="Proteomes" id="UP000432715"/>
    </source>
</evidence>
<gene>
    <name evidence="6" type="primary">prmA</name>
    <name evidence="7" type="ORF">F8154_01280</name>
</gene>
<dbReference type="OrthoDB" id="9785995at2"/>
<dbReference type="EMBL" id="WBZC01000003">
    <property type="protein sequence ID" value="KAB3539093.1"/>
    <property type="molecule type" value="Genomic_DNA"/>
</dbReference>
<comment type="caution">
    <text evidence="7">The sequence shown here is derived from an EMBL/GenBank/DDBJ whole genome shotgun (WGS) entry which is preliminary data.</text>
</comment>
<feature type="binding site" evidence="6">
    <location>
        <position position="183"/>
    </location>
    <ligand>
        <name>S-adenosyl-L-methionine</name>
        <dbReference type="ChEBI" id="CHEBI:59789"/>
    </ligand>
</feature>
<dbReference type="InterPro" id="IPR029063">
    <property type="entry name" value="SAM-dependent_MTases_sf"/>
</dbReference>
<dbReference type="PANTHER" id="PTHR43648:SF1">
    <property type="entry name" value="ELECTRON TRANSFER FLAVOPROTEIN BETA SUBUNIT LYSINE METHYLTRANSFERASE"/>
    <property type="match status" value="1"/>
</dbReference>
<dbReference type="PIRSF" id="PIRSF000401">
    <property type="entry name" value="RPL11_MTase"/>
    <property type="match status" value="1"/>
</dbReference>
<sequence length="317" mass="34536">MEWIEISIKTTTEAVEAVSNILYDAGVTGVAIEDSKDYLFIEQSEGDWDYVDESLFNNGFEGAIVKGYLPASADLVDKIELIRQLVSLLPQYGLDIGLGEVTTIEVSEEDWSSSWKQYYKPTKVSNKIVVKPTWENYIANKGELIIELDPGMAFGTGTHETTIMCINALEKHIKPSSVVYDIGCGSGILSIAAAKLGADRVIAVDLDSVAVEVTKKNICNNNVQEIVSVKHGNLMETVEGSADTIVANIIADIIVLLAKDVKEFLKDDGVFISSGIIIDKIDQVVEALEKADLKVININKMGEWAAITSMKKGDGLE</sequence>
<keyword evidence="4 6" id="KW-0808">Transferase</keyword>
<dbReference type="Proteomes" id="UP000432715">
    <property type="component" value="Unassembled WGS sequence"/>
</dbReference>
<feature type="binding site" evidence="6">
    <location>
        <position position="248"/>
    </location>
    <ligand>
        <name>S-adenosyl-L-methionine</name>
        <dbReference type="ChEBI" id="CHEBI:59789"/>
    </ligand>
</feature>
<dbReference type="AlphaFoldDB" id="A0A6I0FLU3"/>
<keyword evidence="2 6" id="KW-0963">Cytoplasm</keyword>
<evidence type="ECO:0000256" key="4">
    <source>
        <dbReference type="ARBA" id="ARBA00022679"/>
    </source>
</evidence>
<dbReference type="HAMAP" id="MF_00735">
    <property type="entry name" value="Methyltr_PrmA"/>
    <property type="match status" value="1"/>
</dbReference>
<keyword evidence="7" id="KW-0687">Ribonucleoprotein</keyword>
<comment type="similarity">
    <text evidence="1 6">Belongs to the methyltransferase superfamily. PrmA family.</text>
</comment>
<keyword evidence="5 6" id="KW-0949">S-adenosyl-L-methionine</keyword>
<comment type="catalytic activity">
    <reaction evidence="6">
        <text>L-lysyl-[protein] + 3 S-adenosyl-L-methionine = N(6),N(6),N(6)-trimethyl-L-lysyl-[protein] + 3 S-adenosyl-L-homocysteine + 3 H(+)</text>
        <dbReference type="Rhea" id="RHEA:54192"/>
        <dbReference type="Rhea" id="RHEA-COMP:9752"/>
        <dbReference type="Rhea" id="RHEA-COMP:13826"/>
        <dbReference type="ChEBI" id="CHEBI:15378"/>
        <dbReference type="ChEBI" id="CHEBI:29969"/>
        <dbReference type="ChEBI" id="CHEBI:57856"/>
        <dbReference type="ChEBI" id="CHEBI:59789"/>
        <dbReference type="ChEBI" id="CHEBI:61961"/>
    </reaction>
</comment>
<dbReference type="InterPro" id="IPR004498">
    <property type="entry name" value="Ribosomal_PrmA_MeTrfase"/>
</dbReference>
<feature type="binding site" evidence="6">
    <location>
        <position position="205"/>
    </location>
    <ligand>
        <name>S-adenosyl-L-methionine</name>
        <dbReference type="ChEBI" id="CHEBI:59789"/>
    </ligand>
</feature>
<proteinExistence type="inferred from homology"/>
<dbReference type="GO" id="GO:0005840">
    <property type="term" value="C:ribosome"/>
    <property type="evidence" value="ECO:0007669"/>
    <property type="project" value="UniProtKB-KW"/>
</dbReference>
<dbReference type="RefSeq" id="WP_151859772.1">
    <property type="nucleotide sequence ID" value="NZ_WBZC01000003.1"/>
</dbReference>
<comment type="function">
    <text evidence="6">Methylates ribosomal protein L11.</text>
</comment>
<dbReference type="Gene3D" id="3.40.50.150">
    <property type="entry name" value="Vaccinia Virus protein VP39"/>
    <property type="match status" value="1"/>
</dbReference>
<evidence type="ECO:0000256" key="2">
    <source>
        <dbReference type="ARBA" id="ARBA00022490"/>
    </source>
</evidence>
<keyword evidence="8" id="KW-1185">Reference proteome</keyword>
<dbReference type="Pfam" id="PF06325">
    <property type="entry name" value="PrmA"/>
    <property type="match status" value="1"/>
</dbReference>
<reference evidence="7 8" key="1">
    <citation type="submission" date="2019-10" db="EMBL/GenBank/DDBJ databases">
        <title>Alkaliphilus serpentinus sp. nov. and Alkaliphilus pronyensis sp. nov., two novel anaerobic alkaliphilic species isolated from the serpentinized-hosted hydrothermal field of the Prony Bay (New Caledonia).</title>
        <authorList>
            <person name="Postec A."/>
        </authorList>
    </citation>
    <scope>NUCLEOTIDE SEQUENCE [LARGE SCALE GENOMIC DNA]</scope>
    <source>
        <strain evidence="7 8">LacV</strain>
    </source>
</reference>
<evidence type="ECO:0000256" key="1">
    <source>
        <dbReference type="ARBA" id="ARBA00009741"/>
    </source>
</evidence>
<dbReference type="GO" id="GO:0008276">
    <property type="term" value="F:protein methyltransferase activity"/>
    <property type="evidence" value="ECO:0007669"/>
    <property type="project" value="UniProtKB-UniRule"/>
</dbReference>
<comment type="subcellular location">
    <subcellularLocation>
        <location evidence="6">Cytoplasm</location>
    </subcellularLocation>
</comment>
<dbReference type="NCBIfam" id="TIGR00406">
    <property type="entry name" value="prmA"/>
    <property type="match status" value="1"/>
</dbReference>
<dbReference type="GO" id="GO:0032259">
    <property type="term" value="P:methylation"/>
    <property type="evidence" value="ECO:0007669"/>
    <property type="project" value="UniProtKB-KW"/>
</dbReference>
<evidence type="ECO:0000256" key="5">
    <source>
        <dbReference type="ARBA" id="ARBA00022691"/>
    </source>
</evidence>
<protein>
    <recommendedName>
        <fullName evidence="6">Ribosomal protein L11 methyltransferase</fullName>
        <shortName evidence="6">L11 Mtase</shortName>
        <ecNumber evidence="6">2.1.1.-</ecNumber>
    </recommendedName>
</protein>
<feature type="binding site" evidence="6">
    <location>
        <position position="162"/>
    </location>
    <ligand>
        <name>S-adenosyl-L-methionine</name>
        <dbReference type="ChEBI" id="CHEBI:59789"/>
    </ligand>
</feature>
<keyword evidence="7" id="KW-0689">Ribosomal protein</keyword>
<dbReference type="CDD" id="cd02440">
    <property type="entry name" value="AdoMet_MTases"/>
    <property type="match status" value="1"/>
</dbReference>
<dbReference type="PANTHER" id="PTHR43648">
    <property type="entry name" value="ELECTRON TRANSFER FLAVOPROTEIN BETA SUBUNIT LYSINE METHYLTRANSFERASE"/>
    <property type="match status" value="1"/>
</dbReference>
<dbReference type="InterPro" id="IPR050078">
    <property type="entry name" value="Ribosomal_L11_MeTrfase_PrmA"/>
</dbReference>
<keyword evidence="3 6" id="KW-0489">Methyltransferase</keyword>
<evidence type="ECO:0000313" key="7">
    <source>
        <dbReference type="EMBL" id="KAB3539093.1"/>
    </source>
</evidence>
<dbReference type="SUPFAM" id="SSF53335">
    <property type="entry name" value="S-adenosyl-L-methionine-dependent methyltransferases"/>
    <property type="match status" value="1"/>
</dbReference>
<organism evidence="7 8">
    <name type="scientific">Alkaliphilus pronyensis</name>
    <dbReference type="NCBI Taxonomy" id="1482732"/>
    <lineage>
        <taxon>Bacteria</taxon>
        <taxon>Bacillati</taxon>
        <taxon>Bacillota</taxon>
        <taxon>Clostridia</taxon>
        <taxon>Peptostreptococcales</taxon>
        <taxon>Natronincolaceae</taxon>
        <taxon>Alkaliphilus</taxon>
    </lineage>
</organism>
<accession>A0A6I0FLU3</accession>
<evidence type="ECO:0000256" key="3">
    <source>
        <dbReference type="ARBA" id="ARBA00022603"/>
    </source>
</evidence>